<comment type="caution">
    <text evidence="3">The sequence shown here is derived from an EMBL/GenBank/DDBJ whole genome shotgun (WGS) entry which is preliminary data.</text>
</comment>
<keyword evidence="1" id="KW-0812">Transmembrane</keyword>
<evidence type="ECO:0000313" key="4">
    <source>
        <dbReference type="Proteomes" id="UP001327027"/>
    </source>
</evidence>
<keyword evidence="4" id="KW-1185">Reference proteome</keyword>
<dbReference type="Pfam" id="PF13239">
    <property type="entry name" value="2TM"/>
    <property type="match status" value="1"/>
</dbReference>
<protein>
    <submittedName>
        <fullName evidence="3">2TM domain-containing protein</fullName>
    </submittedName>
</protein>
<feature type="transmembrane region" description="Helical" evidence="1">
    <location>
        <begin position="23"/>
        <end position="41"/>
    </location>
</feature>
<evidence type="ECO:0000256" key="1">
    <source>
        <dbReference type="SAM" id="Phobius"/>
    </source>
</evidence>
<name>A0ABU5ZWI7_9FLAO</name>
<feature type="transmembrane region" description="Helical" evidence="1">
    <location>
        <begin position="61"/>
        <end position="84"/>
    </location>
</feature>
<sequence length="113" mass="14195">MEDIEKHNKNYKRAKKRVEDEKGFHIHLVIYILINIAILFFRYRILVYINADTKDEDFFFWWRFGTIITPVSWGIGLFFHWLWAYKKTFLFNKKWEKKKIKKILEEEEEKKRF</sequence>
<accession>A0ABU5ZWI7</accession>
<feature type="domain" description="2TM" evidence="2">
    <location>
        <begin position="12"/>
        <end position="105"/>
    </location>
</feature>
<keyword evidence="1" id="KW-0472">Membrane</keyword>
<dbReference type="InterPro" id="IPR025698">
    <property type="entry name" value="2TM_dom"/>
</dbReference>
<dbReference type="RefSeq" id="WP_344821323.1">
    <property type="nucleotide sequence ID" value="NZ_BAABAW010000024.1"/>
</dbReference>
<gene>
    <name evidence="3" type="ORF">U6A24_12245</name>
</gene>
<dbReference type="EMBL" id="JAYKLX010000005">
    <property type="protein sequence ID" value="MEB3346239.1"/>
    <property type="molecule type" value="Genomic_DNA"/>
</dbReference>
<proteinExistence type="predicted"/>
<evidence type="ECO:0000259" key="2">
    <source>
        <dbReference type="Pfam" id="PF13239"/>
    </source>
</evidence>
<evidence type="ECO:0000313" key="3">
    <source>
        <dbReference type="EMBL" id="MEB3346239.1"/>
    </source>
</evidence>
<dbReference type="Proteomes" id="UP001327027">
    <property type="component" value="Unassembled WGS sequence"/>
</dbReference>
<keyword evidence="1" id="KW-1133">Transmembrane helix</keyword>
<organism evidence="3 4">
    <name type="scientific">Aquimarina gracilis</name>
    <dbReference type="NCBI Taxonomy" id="874422"/>
    <lineage>
        <taxon>Bacteria</taxon>
        <taxon>Pseudomonadati</taxon>
        <taxon>Bacteroidota</taxon>
        <taxon>Flavobacteriia</taxon>
        <taxon>Flavobacteriales</taxon>
        <taxon>Flavobacteriaceae</taxon>
        <taxon>Aquimarina</taxon>
    </lineage>
</organism>
<reference evidence="3 4" key="1">
    <citation type="journal article" date="2013" name="Int. J. Syst. Evol. Microbiol.">
        <title>Aquimarina gracilis sp. nov., isolated from the gut microflora of a mussel, Mytilus coruscus, and emended description of Aquimarina spongiae.</title>
        <authorList>
            <person name="Park S.C."/>
            <person name="Choe H.N."/>
            <person name="Baik K.S."/>
            <person name="Seong C.N."/>
        </authorList>
    </citation>
    <scope>NUCLEOTIDE SEQUENCE [LARGE SCALE GENOMIC DNA]</scope>
    <source>
        <strain evidence="3 4">PSC32</strain>
    </source>
</reference>